<comment type="caution">
    <text evidence="2">The sequence shown here is derived from an EMBL/GenBank/DDBJ whole genome shotgun (WGS) entry which is preliminary data.</text>
</comment>
<name>A0A433D0C6_9FUNG</name>
<feature type="non-terminal residue" evidence="2">
    <location>
        <position position="1"/>
    </location>
</feature>
<feature type="region of interest" description="Disordered" evidence="1">
    <location>
        <begin position="235"/>
        <end position="254"/>
    </location>
</feature>
<evidence type="ECO:0000313" key="2">
    <source>
        <dbReference type="EMBL" id="RUP44293.1"/>
    </source>
</evidence>
<dbReference type="Proteomes" id="UP000268093">
    <property type="component" value="Unassembled WGS sequence"/>
</dbReference>
<dbReference type="EMBL" id="RBNI01009191">
    <property type="protein sequence ID" value="RUP44293.1"/>
    <property type="molecule type" value="Genomic_DNA"/>
</dbReference>
<feature type="compositionally biased region" description="Polar residues" evidence="1">
    <location>
        <begin position="130"/>
        <end position="149"/>
    </location>
</feature>
<evidence type="ECO:0000256" key="1">
    <source>
        <dbReference type="SAM" id="MobiDB-lite"/>
    </source>
</evidence>
<organism evidence="2 3">
    <name type="scientific">Jimgerdemannia flammicorona</name>
    <dbReference type="NCBI Taxonomy" id="994334"/>
    <lineage>
        <taxon>Eukaryota</taxon>
        <taxon>Fungi</taxon>
        <taxon>Fungi incertae sedis</taxon>
        <taxon>Mucoromycota</taxon>
        <taxon>Mucoromycotina</taxon>
        <taxon>Endogonomycetes</taxon>
        <taxon>Endogonales</taxon>
        <taxon>Endogonaceae</taxon>
        <taxon>Jimgerdemannia</taxon>
    </lineage>
</organism>
<dbReference type="AlphaFoldDB" id="A0A433D0C6"/>
<protein>
    <submittedName>
        <fullName evidence="2">Uncharacterized protein</fullName>
    </submittedName>
</protein>
<feature type="compositionally biased region" description="Basic residues" evidence="1">
    <location>
        <begin position="240"/>
        <end position="254"/>
    </location>
</feature>
<feature type="compositionally biased region" description="Pro residues" evidence="1">
    <location>
        <begin position="150"/>
        <end position="161"/>
    </location>
</feature>
<sequence length="288" mass="32236">TADDTKCDGLVREQKVSLGSADVVLAPVSGNANGFNRWSVGKSTEHLTCVIGDLAKARLTCYTRRQTRTSIQLFPSSKSRLSFLIRHKKPSPLSAGLHLFRPAFTSFGLHLIRHQKVCVRATIRSTFSTAAFSPSKSPTNCSQTQTTFPDPSPHSPSPHSPPEGVCPHNNKERFQCGGILSFQISRQLHPFANSHYFSQPSFSLRLIRPCSLYLPRATQAERRRTLWTRNRQLKISPASHNRRNRNTPRQNTRHLLTRHTRRPNTNPAHADPPIAVRASLAQIVVNMA</sequence>
<gene>
    <name evidence="2" type="ORF">BC936DRAFT_149666</name>
</gene>
<evidence type="ECO:0000313" key="3">
    <source>
        <dbReference type="Proteomes" id="UP000268093"/>
    </source>
</evidence>
<proteinExistence type="predicted"/>
<accession>A0A433D0C6</accession>
<reference evidence="2 3" key="1">
    <citation type="journal article" date="2018" name="New Phytol.">
        <title>Phylogenomics of Endogonaceae and evolution of mycorrhizas within Mucoromycota.</title>
        <authorList>
            <person name="Chang Y."/>
            <person name="Desiro A."/>
            <person name="Na H."/>
            <person name="Sandor L."/>
            <person name="Lipzen A."/>
            <person name="Clum A."/>
            <person name="Barry K."/>
            <person name="Grigoriev I.V."/>
            <person name="Martin F.M."/>
            <person name="Stajich J.E."/>
            <person name="Smith M.E."/>
            <person name="Bonito G."/>
            <person name="Spatafora J.W."/>
        </authorList>
    </citation>
    <scope>NUCLEOTIDE SEQUENCE [LARGE SCALE GENOMIC DNA]</scope>
    <source>
        <strain evidence="2 3">GMNB39</strain>
    </source>
</reference>
<keyword evidence="3" id="KW-1185">Reference proteome</keyword>
<feature type="region of interest" description="Disordered" evidence="1">
    <location>
        <begin position="130"/>
        <end position="169"/>
    </location>
</feature>